<dbReference type="Proteomes" id="UP000030151">
    <property type="component" value="Unassembled WGS sequence"/>
</dbReference>
<dbReference type="AlphaFoldDB" id="A0A0A1UQJ4"/>
<protein>
    <submittedName>
        <fullName evidence="2">Uncharacterized protein</fullName>
    </submittedName>
</protein>
<evidence type="ECO:0000313" key="3">
    <source>
        <dbReference type="Proteomes" id="UP000030151"/>
    </source>
</evidence>
<name>A0A0A1UQJ4_9HYPO</name>
<organism evidence="2 3">
    <name type="scientific">Metarhizium robertsii</name>
    <dbReference type="NCBI Taxonomy" id="568076"/>
    <lineage>
        <taxon>Eukaryota</taxon>
        <taxon>Fungi</taxon>
        <taxon>Dikarya</taxon>
        <taxon>Ascomycota</taxon>
        <taxon>Pezizomycotina</taxon>
        <taxon>Sordariomycetes</taxon>
        <taxon>Hypocreomycetidae</taxon>
        <taxon>Hypocreales</taxon>
        <taxon>Clavicipitaceae</taxon>
        <taxon>Metarhizium</taxon>
    </lineage>
</organism>
<evidence type="ECO:0000256" key="1">
    <source>
        <dbReference type="SAM" id="MobiDB-lite"/>
    </source>
</evidence>
<feature type="region of interest" description="Disordered" evidence="1">
    <location>
        <begin position="81"/>
        <end position="100"/>
    </location>
</feature>
<dbReference type="EMBL" id="JELW01000029">
    <property type="protein sequence ID" value="EXU98121.1"/>
    <property type="molecule type" value="Genomic_DNA"/>
</dbReference>
<comment type="caution">
    <text evidence="2">The sequence shown here is derived from an EMBL/GenBank/DDBJ whole genome shotgun (WGS) entry which is preliminary data.</text>
</comment>
<dbReference type="HOGENOM" id="CLU_180942_0_0_1"/>
<accession>A0A0A1UQJ4</accession>
<sequence length="100" mass="11286">MSLRDASHYRVRSVDSKSVQVAKRNPYWVDIFNKNGTKLIMAKVFAGASNDVFNIVASTNTVTELMNAAWEDKYRIGGTTQNFEPGRMISQETHDQVTKT</sequence>
<proteinExistence type="predicted"/>
<reference evidence="2 3" key="1">
    <citation type="submission" date="2014-02" db="EMBL/GenBank/DDBJ databases">
        <title>The genome sequence of the entomopathogenic fungus Metarhizium robertsii ARSEF 2575.</title>
        <authorList>
            <person name="Giuliano Garisto Donzelli B."/>
            <person name="Roe B.A."/>
            <person name="Macmil S.L."/>
            <person name="Krasnoff S.B."/>
            <person name="Gibson D.M."/>
        </authorList>
    </citation>
    <scope>NUCLEOTIDE SEQUENCE [LARGE SCALE GENOMIC DNA]</scope>
    <source>
        <strain evidence="2 3">ARSEF 2575</strain>
    </source>
</reference>
<dbReference type="OrthoDB" id="2987506at2759"/>
<gene>
    <name evidence="2" type="ORF">X797_008728</name>
</gene>
<evidence type="ECO:0000313" key="2">
    <source>
        <dbReference type="EMBL" id="EXU98121.1"/>
    </source>
</evidence>